<dbReference type="Pfam" id="PF01370">
    <property type="entry name" value="Epimerase"/>
    <property type="match status" value="1"/>
</dbReference>
<dbReference type="InterPro" id="IPR036291">
    <property type="entry name" value="NAD(P)-bd_dom_sf"/>
</dbReference>
<feature type="domain" description="NAD-dependent epimerase/dehydratase" evidence="12">
    <location>
        <begin position="1"/>
        <end position="150"/>
    </location>
</feature>
<comment type="caution">
    <text evidence="13">The sequence shown here is derived from an EMBL/GenBank/DDBJ whole genome shotgun (WGS) entry which is preliminary data.</text>
</comment>
<evidence type="ECO:0000256" key="2">
    <source>
        <dbReference type="ARBA" id="ARBA00001911"/>
    </source>
</evidence>
<dbReference type="GO" id="GO:0003978">
    <property type="term" value="F:UDP-glucose 4-epimerase activity"/>
    <property type="evidence" value="ECO:0007669"/>
    <property type="project" value="UniProtKB-EC"/>
</dbReference>
<keyword evidence="7" id="KW-0520">NAD</keyword>
<evidence type="ECO:0000256" key="11">
    <source>
        <dbReference type="ARBA" id="ARBA00033067"/>
    </source>
</evidence>
<evidence type="ECO:0000256" key="9">
    <source>
        <dbReference type="ARBA" id="ARBA00023277"/>
    </source>
</evidence>
<dbReference type="Gene3D" id="3.90.25.10">
    <property type="entry name" value="UDP-galactose 4-epimerase, domain 1"/>
    <property type="match status" value="1"/>
</dbReference>
<evidence type="ECO:0000313" key="14">
    <source>
        <dbReference type="Proteomes" id="UP000249061"/>
    </source>
</evidence>
<dbReference type="InterPro" id="IPR001509">
    <property type="entry name" value="Epimerase_deHydtase"/>
</dbReference>
<gene>
    <name evidence="13" type="primary">galE</name>
    <name evidence="13" type="ORF">DI536_37105</name>
</gene>
<organism evidence="13 14">
    <name type="scientific">Archangium gephyra</name>
    <dbReference type="NCBI Taxonomy" id="48"/>
    <lineage>
        <taxon>Bacteria</taxon>
        <taxon>Pseudomonadati</taxon>
        <taxon>Myxococcota</taxon>
        <taxon>Myxococcia</taxon>
        <taxon>Myxococcales</taxon>
        <taxon>Cystobacterineae</taxon>
        <taxon>Archangiaceae</taxon>
        <taxon>Archangium</taxon>
    </lineage>
</organism>
<evidence type="ECO:0000259" key="12">
    <source>
        <dbReference type="Pfam" id="PF01370"/>
    </source>
</evidence>
<dbReference type="PANTHER" id="PTHR43725">
    <property type="entry name" value="UDP-GLUCOSE 4-EPIMERASE"/>
    <property type="match status" value="1"/>
</dbReference>
<comment type="catalytic activity">
    <reaction evidence="1">
        <text>UDP-alpha-D-glucose = UDP-alpha-D-galactose</text>
        <dbReference type="Rhea" id="RHEA:22168"/>
        <dbReference type="ChEBI" id="CHEBI:58885"/>
        <dbReference type="ChEBI" id="CHEBI:66914"/>
        <dbReference type="EC" id="5.1.3.2"/>
    </reaction>
</comment>
<keyword evidence="9" id="KW-0119">Carbohydrate metabolism</keyword>
<evidence type="ECO:0000256" key="8">
    <source>
        <dbReference type="ARBA" id="ARBA00023235"/>
    </source>
</evidence>
<evidence type="ECO:0000256" key="1">
    <source>
        <dbReference type="ARBA" id="ARBA00000083"/>
    </source>
</evidence>
<evidence type="ECO:0000256" key="5">
    <source>
        <dbReference type="ARBA" id="ARBA00013189"/>
    </source>
</evidence>
<comment type="cofactor">
    <cofactor evidence="2">
        <name>NAD(+)</name>
        <dbReference type="ChEBI" id="CHEBI:57540"/>
    </cofactor>
</comment>
<evidence type="ECO:0000256" key="3">
    <source>
        <dbReference type="ARBA" id="ARBA00004947"/>
    </source>
</evidence>
<dbReference type="AlphaFoldDB" id="A0A2W5SRT0"/>
<name>A0A2W5SRT0_9BACT</name>
<evidence type="ECO:0000256" key="6">
    <source>
        <dbReference type="ARBA" id="ARBA00018569"/>
    </source>
</evidence>
<dbReference type="UniPathway" id="UPA00214"/>
<keyword evidence="8" id="KW-0413">Isomerase</keyword>
<evidence type="ECO:0000313" key="13">
    <source>
        <dbReference type="EMBL" id="PZR02305.1"/>
    </source>
</evidence>
<sequence length="239" mass="25824">NNSETSRLLLSAMIDGGVRNIVFSSTAAVYGDGQHGLVEETSPTQPINPYGMSKLLTEAMIRDTARAHGMDYCILRYFNVAGADPDLRSGQSTIGATHLIKVAVEAALGHRSHVAVFGSDFPTRDGTGIRDYIHVSDLADAHVLALDHLLNHDGAALTLNCGYGTGYSVSEVLDAVDRVSGIRVPRRMEPRRSGDPASLVASNFRIREALGWLPRHDCLDAIVQHALAWEHAMEARKVG</sequence>
<dbReference type="SUPFAM" id="SSF51735">
    <property type="entry name" value="NAD(P)-binding Rossmann-fold domains"/>
    <property type="match status" value="1"/>
</dbReference>
<evidence type="ECO:0000256" key="10">
    <source>
        <dbReference type="ARBA" id="ARBA00031367"/>
    </source>
</evidence>
<protein>
    <recommendedName>
        <fullName evidence="6">UDP-glucose 4-epimerase</fullName>
        <ecNumber evidence="5">5.1.3.2</ecNumber>
    </recommendedName>
    <alternativeName>
        <fullName evidence="11">Galactowaldenase</fullName>
    </alternativeName>
    <alternativeName>
        <fullName evidence="10">UDP-galactose 4-epimerase</fullName>
    </alternativeName>
</protein>
<evidence type="ECO:0000256" key="4">
    <source>
        <dbReference type="ARBA" id="ARBA00007637"/>
    </source>
</evidence>
<reference evidence="13 14" key="1">
    <citation type="submission" date="2017-08" db="EMBL/GenBank/DDBJ databases">
        <title>Infants hospitalized years apart are colonized by the same room-sourced microbial strains.</title>
        <authorList>
            <person name="Brooks B."/>
            <person name="Olm M.R."/>
            <person name="Firek B.A."/>
            <person name="Baker R."/>
            <person name="Thomas B.C."/>
            <person name="Morowitz M.J."/>
            <person name="Banfield J.F."/>
        </authorList>
    </citation>
    <scope>NUCLEOTIDE SEQUENCE [LARGE SCALE GENOMIC DNA]</scope>
    <source>
        <strain evidence="13">S2_003_000_R2_14</strain>
    </source>
</reference>
<comment type="similarity">
    <text evidence="4">Belongs to the NAD(P)-dependent epimerase/dehydratase family.</text>
</comment>
<dbReference type="Gene3D" id="3.40.50.720">
    <property type="entry name" value="NAD(P)-binding Rossmann-like Domain"/>
    <property type="match status" value="1"/>
</dbReference>
<dbReference type="Proteomes" id="UP000249061">
    <property type="component" value="Unassembled WGS sequence"/>
</dbReference>
<dbReference type="EC" id="5.1.3.2" evidence="5"/>
<comment type="pathway">
    <text evidence="3">Carbohydrate metabolism; galactose metabolism.</text>
</comment>
<dbReference type="PANTHER" id="PTHR43725:SF53">
    <property type="entry name" value="UDP-ARABINOSE 4-EPIMERASE 1"/>
    <property type="match status" value="1"/>
</dbReference>
<dbReference type="GO" id="GO:0033499">
    <property type="term" value="P:galactose catabolic process via UDP-galactose, Leloir pathway"/>
    <property type="evidence" value="ECO:0007669"/>
    <property type="project" value="TreeGrafter"/>
</dbReference>
<accession>A0A2W5SRT0</accession>
<dbReference type="InterPro" id="IPR005886">
    <property type="entry name" value="UDP_G4E"/>
</dbReference>
<proteinExistence type="inferred from homology"/>
<dbReference type="NCBIfam" id="TIGR01179">
    <property type="entry name" value="galE"/>
    <property type="match status" value="1"/>
</dbReference>
<feature type="non-terminal residue" evidence="13">
    <location>
        <position position="1"/>
    </location>
</feature>
<dbReference type="EMBL" id="QFQP01000210">
    <property type="protein sequence ID" value="PZR02305.1"/>
    <property type="molecule type" value="Genomic_DNA"/>
</dbReference>
<evidence type="ECO:0000256" key="7">
    <source>
        <dbReference type="ARBA" id="ARBA00023027"/>
    </source>
</evidence>